<dbReference type="InterPro" id="IPR036390">
    <property type="entry name" value="WH_DNA-bd_sf"/>
</dbReference>
<organism evidence="1 2">
    <name type="scientific">Salegentibacter echinorum</name>
    <dbReference type="NCBI Taxonomy" id="1073325"/>
    <lineage>
        <taxon>Bacteria</taxon>
        <taxon>Pseudomonadati</taxon>
        <taxon>Bacteroidota</taxon>
        <taxon>Flavobacteriia</taxon>
        <taxon>Flavobacteriales</taxon>
        <taxon>Flavobacteriaceae</taxon>
        <taxon>Salegentibacter</taxon>
    </lineage>
</organism>
<dbReference type="InterPro" id="IPR036388">
    <property type="entry name" value="WH-like_DNA-bd_sf"/>
</dbReference>
<evidence type="ECO:0000313" key="1">
    <source>
        <dbReference type="EMBL" id="SHG40777.1"/>
    </source>
</evidence>
<dbReference type="PANTHER" id="PTHR33221">
    <property type="entry name" value="WINGED HELIX-TURN-HELIX TRANSCRIPTIONAL REGULATOR, RRF2 FAMILY"/>
    <property type="match status" value="1"/>
</dbReference>
<keyword evidence="2" id="KW-1185">Reference proteome</keyword>
<dbReference type="GO" id="GO:0003700">
    <property type="term" value="F:DNA-binding transcription factor activity"/>
    <property type="evidence" value="ECO:0007669"/>
    <property type="project" value="TreeGrafter"/>
</dbReference>
<dbReference type="EMBL" id="FQVT01000011">
    <property type="protein sequence ID" value="SHG40777.1"/>
    <property type="molecule type" value="Genomic_DNA"/>
</dbReference>
<dbReference type="PANTHER" id="PTHR33221:SF14">
    <property type="entry name" value="HTH-TYPE TRANSCRIPTIONAL REGULATOR AQ_268-RELATED"/>
    <property type="match status" value="1"/>
</dbReference>
<reference evidence="2" key="1">
    <citation type="submission" date="2016-11" db="EMBL/GenBank/DDBJ databases">
        <authorList>
            <person name="Varghese N."/>
            <person name="Submissions S."/>
        </authorList>
    </citation>
    <scope>NUCLEOTIDE SEQUENCE [LARGE SCALE GENOMIC DNA]</scope>
    <source>
        <strain evidence="2">DSM 24579</strain>
    </source>
</reference>
<dbReference type="STRING" id="1073325.SAMN05444483_11144"/>
<dbReference type="NCBIfam" id="TIGR00738">
    <property type="entry name" value="rrf2_super"/>
    <property type="match status" value="1"/>
</dbReference>
<gene>
    <name evidence="1" type="ORF">SAMN05444483_11144</name>
</gene>
<sequence length="144" mass="15863">MFSKACEYGIKASTYIALQSLEMNRVSLKEIASEINSPIAFTAKILHKLAKNDILESVKGPYGGFQIKKERIDSIKLAHIVAAIDGDDIYNGCALGLDECNALQPCPLHEKFVGIRSDLKKMLENTSLYEVATGLEVGLTFLKR</sequence>
<accession>A0A1M5JJP3</accession>
<dbReference type="RefSeq" id="WP_072880687.1">
    <property type="nucleotide sequence ID" value="NZ_FQVT01000011.1"/>
</dbReference>
<proteinExistence type="predicted"/>
<dbReference type="Proteomes" id="UP000183945">
    <property type="component" value="Unassembled WGS sequence"/>
</dbReference>
<evidence type="ECO:0000313" key="2">
    <source>
        <dbReference type="Proteomes" id="UP000183945"/>
    </source>
</evidence>
<dbReference type="AlphaFoldDB" id="A0A1M5JJP3"/>
<dbReference type="SUPFAM" id="SSF46785">
    <property type="entry name" value="Winged helix' DNA-binding domain"/>
    <property type="match status" value="1"/>
</dbReference>
<name>A0A1M5JJP3_SALEC</name>
<protein>
    <submittedName>
        <fullName evidence="1">Transcriptional regulator, BadM/Rrf2 family</fullName>
    </submittedName>
</protein>
<dbReference type="GO" id="GO:0005829">
    <property type="term" value="C:cytosol"/>
    <property type="evidence" value="ECO:0007669"/>
    <property type="project" value="TreeGrafter"/>
</dbReference>
<dbReference type="PROSITE" id="PS51197">
    <property type="entry name" value="HTH_RRF2_2"/>
    <property type="match status" value="1"/>
</dbReference>
<dbReference type="InterPro" id="IPR000944">
    <property type="entry name" value="Tscrpt_reg_Rrf2"/>
</dbReference>
<dbReference type="Pfam" id="PF02082">
    <property type="entry name" value="Rrf2"/>
    <property type="match status" value="1"/>
</dbReference>
<dbReference type="OrthoDB" id="9808360at2"/>
<dbReference type="Gene3D" id="1.10.10.10">
    <property type="entry name" value="Winged helix-like DNA-binding domain superfamily/Winged helix DNA-binding domain"/>
    <property type="match status" value="1"/>
</dbReference>